<evidence type="ECO:0000313" key="1">
    <source>
        <dbReference type="EMBL" id="RUT07965.1"/>
    </source>
</evidence>
<keyword evidence="2" id="KW-1185">Reference proteome</keyword>
<proteinExistence type="predicted"/>
<dbReference type="EMBL" id="RSCL01000004">
    <property type="protein sequence ID" value="RUT07965.1"/>
    <property type="molecule type" value="Genomic_DNA"/>
</dbReference>
<dbReference type="Proteomes" id="UP000271624">
    <property type="component" value="Unassembled WGS sequence"/>
</dbReference>
<sequence length="45" mass="4985">MNYRIETYNQIELAIKGAIELNATRIDLNFSSSCGPIIIPESIGD</sequence>
<dbReference type="AlphaFoldDB" id="A0A3S1BAD2"/>
<reference evidence="1" key="2">
    <citation type="journal article" date="2019" name="Genome Biol. Evol.">
        <title>Day and night: Metabolic profiles and evolutionary relationships of six axenic non-marine cyanobacteria.</title>
        <authorList>
            <person name="Will S.E."/>
            <person name="Henke P."/>
            <person name="Boedeker C."/>
            <person name="Huang S."/>
            <person name="Brinkmann H."/>
            <person name="Rohde M."/>
            <person name="Jarek M."/>
            <person name="Friedl T."/>
            <person name="Seufert S."/>
            <person name="Schumacher M."/>
            <person name="Overmann J."/>
            <person name="Neumann-Schaal M."/>
            <person name="Petersen J."/>
        </authorList>
    </citation>
    <scope>NUCLEOTIDE SEQUENCE [LARGE SCALE GENOMIC DNA]</scope>
    <source>
        <strain evidence="1">PCC 7102</strain>
    </source>
</reference>
<gene>
    <name evidence="1" type="ORF">DSM106972_022250</name>
</gene>
<accession>A0A3S1BAD2</accession>
<comment type="caution">
    <text evidence="1">The sequence shown here is derived from an EMBL/GenBank/DDBJ whole genome shotgun (WGS) entry which is preliminary data.</text>
</comment>
<organism evidence="1 2">
    <name type="scientific">Dulcicalothrix desertica PCC 7102</name>
    <dbReference type="NCBI Taxonomy" id="232991"/>
    <lineage>
        <taxon>Bacteria</taxon>
        <taxon>Bacillati</taxon>
        <taxon>Cyanobacteriota</taxon>
        <taxon>Cyanophyceae</taxon>
        <taxon>Nostocales</taxon>
        <taxon>Calotrichaceae</taxon>
        <taxon>Dulcicalothrix</taxon>
    </lineage>
</organism>
<protein>
    <submittedName>
        <fullName evidence="1">Uncharacterized protein</fullName>
    </submittedName>
</protein>
<reference evidence="1" key="1">
    <citation type="submission" date="2018-12" db="EMBL/GenBank/DDBJ databases">
        <authorList>
            <person name="Will S."/>
            <person name="Neumann-Schaal M."/>
            <person name="Henke P."/>
        </authorList>
    </citation>
    <scope>NUCLEOTIDE SEQUENCE</scope>
    <source>
        <strain evidence="1">PCC 7102</strain>
    </source>
</reference>
<name>A0A3S1BAD2_9CYAN</name>
<evidence type="ECO:0000313" key="2">
    <source>
        <dbReference type="Proteomes" id="UP000271624"/>
    </source>
</evidence>